<feature type="transmembrane region" description="Helical" evidence="13">
    <location>
        <begin position="735"/>
        <end position="757"/>
    </location>
</feature>
<keyword evidence="7 13" id="KW-0472">Membrane</keyword>
<evidence type="ECO:0000313" key="15">
    <source>
        <dbReference type="Proteomes" id="UP000295783"/>
    </source>
</evidence>
<dbReference type="PANTHER" id="PTHR43867">
    <property type="entry name" value="CELLULOSE SYNTHASE CATALYTIC SUBUNIT A [UDP-FORMING]"/>
    <property type="match status" value="1"/>
</dbReference>
<dbReference type="AlphaFoldDB" id="A0A4R6WQE9"/>
<dbReference type="Gene3D" id="3.20.20.80">
    <property type="entry name" value="Glycosidases"/>
    <property type="match status" value="1"/>
</dbReference>
<dbReference type="SUPFAM" id="SSF53448">
    <property type="entry name" value="Nucleotide-diphospho-sugar transferases"/>
    <property type="match status" value="1"/>
</dbReference>
<evidence type="ECO:0000256" key="7">
    <source>
        <dbReference type="ARBA" id="ARBA00023136"/>
    </source>
</evidence>
<feature type="transmembrane region" description="Helical" evidence="13">
    <location>
        <begin position="6"/>
        <end position="23"/>
    </location>
</feature>
<feature type="transmembrane region" description="Helical" evidence="13">
    <location>
        <begin position="701"/>
        <end position="723"/>
    </location>
</feature>
<evidence type="ECO:0000256" key="6">
    <source>
        <dbReference type="ARBA" id="ARBA00022989"/>
    </source>
</evidence>
<evidence type="ECO:0000256" key="11">
    <source>
        <dbReference type="ARBA" id="ARBA00078564"/>
    </source>
</evidence>
<evidence type="ECO:0000256" key="9">
    <source>
        <dbReference type="ARBA" id="ARBA00066964"/>
    </source>
</evidence>
<dbReference type="EC" id="2.4.1.336" evidence="9"/>
<dbReference type="FunFam" id="3.90.550.10:FF:000164">
    <property type="entry name" value="Beta-(1-3)-glucosyl transferase"/>
    <property type="match status" value="1"/>
</dbReference>
<dbReference type="InterPro" id="IPR017853">
    <property type="entry name" value="GH"/>
</dbReference>
<keyword evidence="3 14" id="KW-0808">Transferase</keyword>
<evidence type="ECO:0000256" key="12">
    <source>
        <dbReference type="SAM" id="MobiDB-lite"/>
    </source>
</evidence>
<dbReference type="InterPro" id="IPR050321">
    <property type="entry name" value="Glycosyltr_2/OpgH_subfam"/>
</dbReference>
<proteinExistence type="predicted"/>
<dbReference type="SUPFAM" id="SSF51445">
    <property type="entry name" value="(Trans)glycosidases"/>
    <property type="match status" value="1"/>
</dbReference>
<feature type="transmembrane region" description="Helical" evidence="13">
    <location>
        <begin position="845"/>
        <end position="869"/>
    </location>
</feature>
<comment type="caution">
    <text evidence="14">The sequence shown here is derived from an EMBL/GenBank/DDBJ whole genome shotgun (WGS) entry which is preliminary data.</text>
</comment>
<evidence type="ECO:0000256" key="13">
    <source>
        <dbReference type="SAM" id="Phobius"/>
    </source>
</evidence>
<keyword evidence="5" id="KW-0460">Magnesium</keyword>
<dbReference type="RefSeq" id="WP_133615089.1">
    <property type="nucleotide sequence ID" value="NZ_SNYW01000013.1"/>
</dbReference>
<comment type="subcellular location">
    <subcellularLocation>
        <location evidence="1">Membrane</location>
        <topology evidence="1">Multi-pass membrane protein</topology>
    </subcellularLocation>
</comment>
<evidence type="ECO:0000313" key="14">
    <source>
        <dbReference type="EMBL" id="TDQ78608.1"/>
    </source>
</evidence>
<dbReference type="PANTHER" id="PTHR43867:SF4">
    <property type="entry name" value="BETA-(1-3)-GLUCOSYL TRANSFERASE"/>
    <property type="match status" value="1"/>
</dbReference>
<reference evidence="14 15" key="1">
    <citation type="submission" date="2019-03" db="EMBL/GenBank/DDBJ databases">
        <title>Genomic Encyclopedia of Type Strains, Phase III (KMG-III): the genomes of soil and plant-associated and newly described type strains.</title>
        <authorList>
            <person name="Whitman W."/>
        </authorList>
    </citation>
    <scope>NUCLEOTIDE SEQUENCE [LARGE SCALE GENOMIC DNA]</scope>
    <source>
        <strain evidence="14 15">CGMCC 1.7660</strain>
    </source>
</reference>
<dbReference type="Pfam" id="PF13641">
    <property type="entry name" value="Glyco_tranf_2_3"/>
    <property type="match status" value="1"/>
</dbReference>
<feature type="transmembrane region" description="Helical" evidence="13">
    <location>
        <begin position="360"/>
        <end position="378"/>
    </location>
</feature>
<gene>
    <name evidence="14" type="ORF">A8950_3664</name>
</gene>
<sequence>MRFSNWLIGLAVAVMVAAVWFVMNRPVEENPFQGDLKSLSYAAWRQSPALERRDPTIDEIRADLAVIAGQTRAIRTYESAGISGRIPEIADEQGLTVTAGAWIDVDQAANEREIAALIATARNVGSVNQVIVGNEFLHRHREPGETMDFDEAKASLIGYLRRVRAETEVPVSTAEPFDLWLENPELADEVDFITVHILPFWNGINAEQAVQWTMERYEAIRQRFPEKRILIGEVGWPSEGLTRNTLPDEPAEYQDQGGAEASPVNQGLFLRRFLLEAKKENIDYNIIEAFDQPWKIKTEGGVGAYWGLWNAERQLKPALEGTLINFAGWQNFAIATVAIGLPFVLIILRSELGMTRRGRFFVALLGFGGVLTAVLIYAQYSQLYLSIYDLIALAAVAPAFVLLLAIFLIEGLEMAVNLWLGQTRRRLVPPPLHASWRVPKVSVHVPCYNEPPDMMIETIQALERLDYPDFEVLVIDNNTKDEAVWKPVEAYINGLNRPNFRFFHLPKWPGFKAGALNYALTVTHPEAEIIATIDSDYVVKPRWLSDLVPHFADPSVALVQAPQDYRDGHEDLFKRLCFWEYAGFFHLGMKTRDEKNAIIQHGTMALIRRQALTQVGGWGEWCITEDAELGLRLFEHGHRAIYTEKSYGRGLMPDSFDAYRKQRYRWAYGAMQILKKHWRELMPFTGKRLEPSQRYQFMAGWLPWIADGLQLSFVALAILWTLGMIFYPQVIAPPLALYLFVTIGMFLFKVGKSFWLYAEKVPCSFLDNLGASLAGLALSYAVGKAVWRGIFTSNLPFHRTPKMENAPAALRGIVTAWEETLVFLALIGCGLLTLHERWVERDAQLWAVLCFVQALPFGAALVLSMINALRLGRGRRPKQPSLQAAIALADGRTPGSSGHPLPDGPGGESPSPQREAA</sequence>
<evidence type="ECO:0000256" key="8">
    <source>
        <dbReference type="ARBA" id="ARBA00053004"/>
    </source>
</evidence>
<evidence type="ECO:0000256" key="5">
    <source>
        <dbReference type="ARBA" id="ARBA00022842"/>
    </source>
</evidence>
<evidence type="ECO:0000256" key="1">
    <source>
        <dbReference type="ARBA" id="ARBA00004141"/>
    </source>
</evidence>
<feature type="transmembrane region" description="Helical" evidence="13">
    <location>
        <begin position="390"/>
        <end position="409"/>
    </location>
</feature>
<comment type="catalytic activity">
    <reaction evidence="8">
        <text>a 1,2-diacyl-sn-glycerol + UDP-alpha-D-glucose = a 1,2-diacyl-3-O-(beta-D-glucopyranosyl)-sn-glycerol + UDP + H(+)</text>
        <dbReference type="Rhea" id="RHEA:17285"/>
        <dbReference type="ChEBI" id="CHEBI:15378"/>
        <dbReference type="ChEBI" id="CHEBI:17815"/>
        <dbReference type="ChEBI" id="CHEBI:58223"/>
        <dbReference type="ChEBI" id="CHEBI:58885"/>
        <dbReference type="ChEBI" id="CHEBI:75799"/>
        <dbReference type="EC" id="2.4.1.336"/>
    </reaction>
</comment>
<dbReference type="OrthoDB" id="9806824at2"/>
<name>A0A4R6WQE9_9PROT</name>
<evidence type="ECO:0000256" key="2">
    <source>
        <dbReference type="ARBA" id="ARBA00022676"/>
    </source>
</evidence>
<evidence type="ECO:0000256" key="4">
    <source>
        <dbReference type="ARBA" id="ARBA00022692"/>
    </source>
</evidence>
<evidence type="ECO:0000256" key="3">
    <source>
        <dbReference type="ARBA" id="ARBA00022679"/>
    </source>
</evidence>
<evidence type="ECO:0000256" key="10">
    <source>
        <dbReference type="ARBA" id="ARBA00068721"/>
    </source>
</evidence>
<dbReference type="GO" id="GO:0005886">
    <property type="term" value="C:plasma membrane"/>
    <property type="evidence" value="ECO:0007669"/>
    <property type="project" value="TreeGrafter"/>
</dbReference>
<keyword evidence="6 13" id="KW-1133">Transmembrane helix</keyword>
<protein>
    <recommendedName>
        <fullName evidence="10">Beta-monoglucosyldiacylglycerol synthase</fullName>
        <ecNumber evidence="9">2.4.1.336</ecNumber>
    </recommendedName>
    <alternativeName>
        <fullName evidence="11">UDP-glucose:1,2-diacylglycerol 3-beta-D-glucosyltransferase</fullName>
    </alternativeName>
</protein>
<organism evidence="14 15">
    <name type="scientific">Dongia mobilis</name>
    <dbReference type="NCBI Taxonomy" id="578943"/>
    <lineage>
        <taxon>Bacteria</taxon>
        <taxon>Pseudomonadati</taxon>
        <taxon>Pseudomonadota</taxon>
        <taxon>Alphaproteobacteria</taxon>
        <taxon>Rhodospirillales</taxon>
        <taxon>Dongiaceae</taxon>
        <taxon>Dongia</taxon>
    </lineage>
</organism>
<feature type="transmembrane region" description="Helical" evidence="13">
    <location>
        <begin position="323"/>
        <end position="348"/>
    </location>
</feature>
<keyword evidence="4 13" id="KW-0812">Transmembrane</keyword>
<dbReference type="Proteomes" id="UP000295783">
    <property type="component" value="Unassembled WGS sequence"/>
</dbReference>
<dbReference type="Gene3D" id="3.90.550.10">
    <property type="entry name" value="Spore Coat Polysaccharide Biosynthesis Protein SpsA, Chain A"/>
    <property type="match status" value="1"/>
</dbReference>
<accession>A0A4R6WQE9</accession>
<dbReference type="EMBL" id="SNYW01000013">
    <property type="protein sequence ID" value="TDQ78608.1"/>
    <property type="molecule type" value="Genomic_DNA"/>
</dbReference>
<dbReference type="GO" id="GO:0016758">
    <property type="term" value="F:hexosyltransferase activity"/>
    <property type="evidence" value="ECO:0007669"/>
    <property type="project" value="TreeGrafter"/>
</dbReference>
<keyword evidence="2" id="KW-0328">Glycosyltransferase</keyword>
<dbReference type="InterPro" id="IPR029044">
    <property type="entry name" value="Nucleotide-diphossugar_trans"/>
</dbReference>
<feature type="transmembrane region" description="Helical" evidence="13">
    <location>
        <begin position="808"/>
        <end position="833"/>
    </location>
</feature>
<keyword evidence="15" id="KW-1185">Reference proteome</keyword>
<feature type="region of interest" description="Disordered" evidence="12">
    <location>
        <begin position="887"/>
        <end position="917"/>
    </location>
</feature>